<name>A0A0T6BDK8_9SCAR</name>
<dbReference type="Proteomes" id="UP000051574">
    <property type="component" value="Unassembled WGS sequence"/>
</dbReference>
<accession>A0A0T6BDK8</accession>
<feature type="compositionally biased region" description="Low complexity" evidence="2">
    <location>
        <begin position="18"/>
        <end position="29"/>
    </location>
</feature>
<evidence type="ECO:0000256" key="2">
    <source>
        <dbReference type="SAM" id="MobiDB-lite"/>
    </source>
</evidence>
<dbReference type="GO" id="GO:0016240">
    <property type="term" value="P:autophagosome membrane docking"/>
    <property type="evidence" value="ECO:0007669"/>
    <property type="project" value="TreeGrafter"/>
</dbReference>
<keyword evidence="4" id="KW-1185">Reference proteome</keyword>
<dbReference type="GO" id="GO:0097629">
    <property type="term" value="C:extrinsic component of omegasome membrane"/>
    <property type="evidence" value="ECO:0007669"/>
    <property type="project" value="TreeGrafter"/>
</dbReference>
<evidence type="ECO:0000313" key="3">
    <source>
        <dbReference type="EMBL" id="KRT85420.1"/>
    </source>
</evidence>
<evidence type="ECO:0000256" key="1">
    <source>
        <dbReference type="ARBA" id="ARBA00023054"/>
    </source>
</evidence>
<dbReference type="GO" id="GO:0035014">
    <property type="term" value="F:phosphatidylinositol 3-kinase regulator activity"/>
    <property type="evidence" value="ECO:0007669"/>
    <property type="project" value="TreeGrafter"/>
</dbReference>
<comment type="caution">
    <text evidence="3">The sequence shown here is derived from an EMBL/GenBank/DDBJ whole genome shotgun (WGS) entry which is preliminary data.</text>
</comment>
<evidence type="ECO:0000313" key="4">
    <source>
        <dbReference type="Proteomes" id="UP000051574"/>
    </source>
</evidence>
<dbReference type="InterPro" id="IPR018791">
    <property type="entry name" value="UV_resistance/autophagy_Atg14"/>
</dbReference>
<proteinExistence type="predicted"/>
<dbReference type="GO" id="GO:0000045">
    <property type="term" value="P:autophagosome assembly"/>
    <property type="evidence" value="ECO:0007669"/>
    <property type="project" value="TreeGrafter"/>
</dbReference>
<dbReference type="GO" id="GO:0043495">
    <property type="term" value="F:protein-membrane adaptor activity"/>
    <property type="evidence" value="ECO:0007669"/>
    <property type="project" value="TreeGrafter"/>
</dbReference>
<dbReference type="GO" id="GO:0009267">
    <property type="term" value="P:cellular response to starvation"/>
    <property type="evidence" value="ECO:0007669"/>
    <property type="project" value="TreeGrafter"/>
</dbReference>
<sequence length="275" mass="31913">MATSSSDESSSAPKDFHLSSSLDSGSRLSPNRQRCPLCYTYKKVFFCKECIQSGSFTHSSPHYPDSYVEKYTRLLKYKAYKKQIEDECLPAIDKKQKVDVLCTKIRQKKEKIRVLKLALAEKREYQQCNSYKLKELQLKNETLNRSLPKYEARVQKLGNYVLIRQEEIIKSKTILMEKQSLLKKLILIRINQIIKYIFPITKVQAKVEMEASESDMVSALEEASRTTYVRNRWVYNPDNAGELQYTIVAPSLPGSGSYSAYNDWGNLSWTYFDLM</sequence>
<dbReference type="EMBL" id="LJIG01001520">
    <property type="protein sequence ID" value="KRT85420.1"/>
    <property type="molecule type" value="Genomic_DNA"/>
</dbReference>
<dbReference type="OrthoDB" id="16772at2759"/>
<protein>
    <recommendedName>
        <fullName evidence="5">Beclin 1-associated autophagy-related key regulator</fullName>
    </recommendedName>
</protein>
<dbReference type="GO" id="GO:0005776">
    <property type="term" value="C:autophagosome"/>
    <property type="evidence" value="ECO:0007669"/>
    <property type="project" value="TreeGrafter"/>
</dbReference>
<organism evidence="3 4">
    <name type="scientific">Oryctes borbonicus</name>
    <dbReference type="NCBI Taxonomy" id="1629725"/>
    <lineage>
        <taxon>Eukaryota</taxon>
        <taxon>Metazoa</taxon>
        <taxon>Ecdysozoa</taxon>
        <taxon>Arthropoda</taxon>
        <taxon>Hexapoda</taxon>
        <taxon>Insecta</taxon>
        <taxon>Pterygota</taxon>
        <taxon>Neoptera</taxon>
        <taxon>Endopterygota</taxon>
        <taxon>Coleoptera</taxon>
        <taxon>Polyphaga</taxon>
        <taxon>Scarabaeiformia</taxon>
        <taxon>Scarabaeidae</taxon>
        <taxon>Dynastinae</taxon>
        <taxon>Oryctes</taxon>
    </lineage>
</organism>
<feature type="compositionally biased region" description="Low complexity" evidence="2">
    <location>
        <begin position="1"/>
        <end position="11"/>
    </location>
</feature>
<evidence type="ECO:0008006" key="5">
    <source>
        <dbReference type="Google" id="ProtNLM"/>
    </source>
</evidence>
<dbReference type="Pfam" id="PF10186">
    <property type="entry name" value="ATG14"/>
    <property type="match status" value="1"/>
</dbReference>
<dbReference type="PANTHER" id="PTHR13664:SF0">
    <property type="entry name" value="BECLIN 1-ASSOCIATED AUTOPHAGY-RELATED KEY REGULATOR"/>
    <property type="match status" value="1"/>
</dbReference>
<gene>
    <name evidence="3" type="ORF">AMK59_781</name>
</gene>
<dbReference type="GO" id="GO:0097632">
    <property type="term" value="C:extrinsic component of phagophore assembly site membrane"/>
    <property type="evidence" value="ECO:0007669"/>
    <property type="project" value="TreeGrafter"/>
</dbReference>
<keyword evidence="1" id="KW-0175">Coiled coil</keyword>
<feature type="region of interest" description="Disordered" evidence="2">
    <location>
        <begin position="1"/>
        <end position="29"/>
    </location>
</feature>
<reference evidence="3 4" key="1">
    <citation type="submission" date="2015-09" db="EMBL/GenBank/DDBJ databases">
        <title>Draft genome of the scarab beetle Oryctes borbonicus.</title>
        <authorList>
            <person name="Meyer J.M."/>
            <person name="Markov G.V."/>
            <person name="Baskaran P."/>
            <person name="Herrmann M."/>
            <person name="Sommer R.J."/>
            <person name="Roedelsperger C."/>
        </authorList>
    </citation>
    <scope>NUCLEOTIDE SEQUENCE [LARGE SCALE GENOMIC DNA]</scope>
    <source>
        <strain evidence="3">OB123</strain>
        <tissue evidence="3">Whole animal</tissue>
    </source>
</reference>
<dbReference type="GO" id="GO:0035032">
    <property type="term" value="C:phosphatidylinositol 3-kinase complex, class III"/>
    <property type="evidence" value="ECO:0007669"/>
    <property type="project" value="TreeGrafter"/>
</dbReference>
<dbReference type="AlphaFoldDB" id="A0A0T6BDK8"/>
<dbReference type="PANTHER" id="PTHR13664">
    <property type="entry name" value="BECLIN 1-ASSOCIATED AUTOPHAGY-RELATED KEY REGULATOR"/>
    <property type="match status" value="1"/>
</dbReference>
<dbReference type="GO" id="GO:0000423">
    <property type="term" value="P:mitophagy"/>
    <property type="evidence" value="ECO:0007669"/>
    <property type="project" value="TreeGrafter"/>
</dbReference>